<keyword evidence="1" id="KW-0328">Glycosyltransferase</keyword>
<feature type="domain" description="Glycosyl transferase family 1" evidence="3">
    <location>
        <begin position="246"/>
        <end position="333"/>
    </location>
</feature>
<evidence type="ECO:0000256" key="1">
    <source>
        <dbReference type="ARBA" id="ARBA00022676"/>
    </source>
</evidence>
<proteinExistence type="predicted"/>
<evidence type="ECO:0000259" key="4">
    <source>
        <dbReference type="Pfam" id="PF13439"/>
    </source>
</evidence>
<dbReference type="Pfam" id="PF13439">
    <property type="entry name" value="Glyco_transf_4"/>
    <property type="match status" value="1"/>
</dbReference>
<dbReference type="InterPro" id="IPR028098">
    <property type="entry name" value="Glyco_trans_4-like_N"/>
</dbReference>
<keyword evidence="6" id="KW-1185">Reference proteome</keyword>
<dbReference type="Proteomes" id="UP000544122">
    <property type="component" value="Unassembled WGS sequence"/>
</dbReference>
<dbReference type="AlphaFoldDB" id="A0A7Y4GUT6"/>
<dbReference type="PANTHER" id="PTHR12526">
    <property type="entry name" value="GLYCOSYLTRANSFERASE"/>
    <property type="match status" value="1"/>
</dbReference>
<keyword evidence="2 5" id="KW-0808">Transferase</keyword>
<dbReference type="Gene3D" id="3.40.50.2000">
    <property type="entry name" value="Glycogen Phosphorylase B"/>
    <property type="match status" value="2"/>
</dbReference>
<name>A0A7Y4GUT6_9BRAD</name>
<dbReference type="PANTHER" id="PTHR12526:SF510">
    <property type="entry name" value="D-INOSITOL 3-PHOSPHATE GLYCOSYLTRANSFERASE"/>
    <property type="match status" value="1"/>
</dbReference>
<dbReference type="EMBL" id="JAAVLX010000007">
    <property type="protein sequence ID" value="NOJ42172.1"/>
    <property type="molecule type" value="Genomic_DNA"/>
</dbReference>
<feature type="domain" description="Glycosyltransferase subfamily 4-like N-terminal" evidence="4">
    <location>
        <begin position="17"/>
        <end position="186"/>
    </location>
</feature>
<comment type="caution">
    <text evidence="5">The sequence shown here is derived from an EMBL/GenBank/DDBJ whole genome shotgun (WGS) entry which is preliminary data.</text>
</comment>
<dbReference type="Pfam" id="PF00534">
    <property type="entry name" value="Glycos_transf_1"/>
    <property type="match status" value="1"/>
</dbReference>
<dbReference type="CDD" id="cd03801">
    <property type="entry name" value="GT4_PimA-like"/>
    <property type="match status" value="1"/>
</dbReference>
<accession>A0A7Y4GUT6</accession>
<evidence type="ECO:0000259" key="3">
    <source>
        <dbReference type="Pfam" id="PF00534"/>
    </source>
</evidence>
<evidence type="ECO:0000256" key="2">
    <source>
        <dbReference type="ARBA" id="ARBA00022679"/>
    </source>
</evidence>
<dbReference type="SUPFAM" id="SSF53756">
    <property type="entry name" value="UDP-Glycosyltransferase/glycogen phosphorylase"/>
    <property type="match status" value="1"/>
</dbReference>
<dbReference type="InterPro" id="IPR001296">
    <property type="entry name" value="Glyco_trans_1"/>
</dbReference>
<organism evidence="5 6">
    <name type="scientific">Bradyrhizobium australiense</name>
    <dbReference type="NCBI Taxonomy" id="2721161"/>
    <lineage>
        <taxon>Bacteria</taxon>
        <taxon>Pseudomonadati</taxon>
        <taxon>Pseudomonadota</taxon>
        <taxon>Alphaproteobacteria</taxon>
        <taxon>Hyphomicrobiales</taxon>
        <taxon>Nitrobacteraceae</taxon>
        <taxon>Bradyrhizobium</taxon>
    </lineage>
</organism>
<gene>
    <name evidence="5" type="ORF">HCN58_21695</name>
</gene>
<evidence type="ECO:0000313" key="6">
    <source>
        <dbReference type="Proteomes" id="UP000544122"/>
    </source>
</evidence>
<sequence>MTPPCRGFRVLMTTDAVGGVWVYASTLARALCQMGMEVSLVTLGPAPRDDQLETIAGISGLTLEITDLALEWLDPEGRDFHRAADRLAAIENRVEPDVVHLNSYREATSIWRAPVLVIAHSCVRSWWLACRGEEPTEPRWFDYIANVHAGLSAADRWIAPTRSFRDNITELYQPESAGLVIHNGVEEHASRTRKQPFILAAGRQWDEAKNLSILADIAPRLAWPIRTNGPLGIGREDRHGESSAELSHAALLETMRRASVLASPAVYEPFGLAVLEAATAGCALVLSDIPSFRELWDGAALFVEPRDRDEWQAVLACLTHNDALRHDLQKRAALRARRYRLKIAADAYAGLYRELAGSAHAAAPRPHKQLAEVQS</sequence>
<reference evidence="5 6" key="1">
    <citation type="submission" date="2020-03" db="EMBL/GenBank/DDBJ databases">
        <title>Bradyrhizobium diversity isolated from nodules of Indigofera sp.</title>
        <authorList>
            <person name="Klepa M."/>
            <person name="Helene L."/>
            <person name="Hungria M."/>
        </authorList>
    </citation>
    <scope>NUCLEOTIDE SEQUENCE [LARGE SCALE GENOMIC DNA]</scope>
    <source>
        <strain evidence="5 6">WSM 1791</strain>
    </source>
</reference>
<dbReference type="GO" id="GO:0016757">
    <property type="term" value="F:glycosyltransferase activity"/>
    <property type="evidence" value="ECO:0007669"/>
    <property type="project" value="UniProtKB-KW"/>
</dbReference>
<protein>
    <submittedName>
        <fullName evidence="5">Glycosyltransferase family 4 protein</fullName>
    </submittedName>
</protein>
<evidence type="ECO:0000313" key="5">
    <source>
        <dbReference type="EMBL" id="NOJ42172.1"/>
    </source>
</evidence>